<accession>A0A9X2CK24</accession>
<dbReference type="Pfam" id="PF01370">
    <property type="entry name" value="Epimerase"/>
    <property type="match status" value="1"/>
</dbReference>
<dbReference type="InterPro" id="IPR013549">
    <property type="entry name" value="DUF1731"/>
</dbReference>
<dbReference type="InterPro" id="IPR036291">
    <property type="entry name" value="NAD(P)-bd_dom_sf"/>
</dbReference>
<dbReference type="NCBIfam" id="TIGR01777">
    <property type="entry name" value="yfcH"/>
    <property type="match status" value="1"/>
</dbReference>
<comment type="similarity">
    <text evidence="1">Belongs to the NAD(P)-dependent epimerase/dehydratase family. SDR39U1 subfamily.</text>
</comment>
<evidence type="ECO:0000313" key="5">
    <source>
        <dbReference type="Proteomes" id="UP001139333"/>
    </source>
</evidence>
<feature type="domain" description="DUF1731" evidence="3">
    <location>
        <begin position="249"/>
        <end position="293"/>
    </location>
</feature>
<protein>
    <submittedName>
        <fullName evidence="4">TIGR01777 family oxidoreductase</fullName>
    </submittedName>
</protein>
<evidence type="ECO:0000259" key="2">
    <source>
        <dbReference type="Pfam" id="PF01370"/>
    </source>
</evidence>
<comment type="caution">
    <text evidence="4">The sequence shown here is derived from an EMBL/GenBank/DDBJ whole genome shotgun (WGS) entry which is preliminary data.</text>
</comment>
<proteinExistence type="inferred from homology"/>
<dbReference type="AlphaFoldDB" id="A0A9X2CK24"/>
<evidence type="ECO:0000256" key="1">
    <source>
        <dbReference type="ARBA" id="ARBA00009353"/>
    </source>
</evidence>
<dbReference type="RefSeq" id="WP_248995339.1">
    <property type="nucleotide sequence ID" value="NZ_JAKIKP010000004.1"/>
</dbReference>
<reference evidence="4" key="1">
    <citation type="submission" date="2022-01" db="EMBL/GenBank/DDBJ databases">
        <title>Whole genome-based taxonomy of the Shewanellaceae.</title>
        <authorList>
            <person name="Martin-Rodriguez A.J."/>
        </authorList>
    </citation>
    <scope>NUCLEOTIDE SEQUENCE</scope>
    <source>
        <strain evidence="4">DSM 16422</strain>
    </source>
</reference>
<sequence>MNILLTGATGFVGQQLVKQLYAHQLTIVSRNVKSAQKTLGSKHCYIEDISQLQNLNDFDAVINLAGEPIVAKRWSKKQKQIICNSRWGITQKITQLIKISQQPPAVFISASAIGYYGKQGQNPVDEKSSFHDEFCHQVCAKWEEFALEANSDKTRVCIARIGIVLGKNGGALAKMLPPFKLGLGGPIGKGQQGMSWIHIDDLVGLFQWMLNTNSATGVYNATAPNPVSNAEFSRALGKALNRPAVITTPPLALSLAMGEMSQLLIEGQYVLPAKALNEGFQFSYTDVNTALNEVVGK</sequence>
<dbReference type="Proteomes" id="UP001139333">
    <property type="component" value="Unassembled WGS sequence"/>
</dbReference>
<dbReference type="CDD" id="cd05242">
    <property type="entry name" value="SDR_a8"/>
    <property type="match status" value="1"/>
</dbReference>
<organism evidence="4 5">
    <name type="scientific">Shewanella gaetbuli</name>
    <dbReference type="NCBI Taxonomy" id="220752"/>
    <lineage>
        <taxon>Bacteria</taxon>
        <taxon>Pseudomonadati</taxon>
        <taxon>Pseudomonadota</taxon>
        <taxon>Gammaproteobacteria</taxon>
        <taxon>Alteromonadales</taxon>
        <taxon>Shewanellaceae</taxon>
        <taxon>Shewanella</taxon>
    </lineage>
</organism>
<evidence type="ECO:0000259" key="3">
    <source>
        <dbReference type="Pfam" id="PF08338"/>
    </source>
</evidence>
<dbReference type="Pfam" id="PF08338">
    <property type="entry name" value="DUF1731"/>
    <property type="match status" value="1"/>
</dbReference>
<dbReference type="Gene3D" id="3.40.50.720">
    <property type="entry name" value="NAD(P)-binding Rossmann-like Domain"/>
    <property type="match status" value="1"/>
</dbReference>
<evidence type="ECO:0000313" key="4">
    <source>
        <dbReference type="EMBL" id="MCL1142666.1"/>
    </source>
</evidence>
<keyword evidence="5" id="KW-1185">Reference proteome</keyword>
<dbReference type="PANTHER" id="PTHR11092:SF0">
    <property type="entry name" value="EPIMERASE FAMILY PROTEIN SDR39U1"/>
    <property type="match status" value="1"/>
</dbReference>
<gene>
    <name evidence="4" type="ORF">L2672_08190</name>
</gene>
<feature type="domain" description="NAD-dependent epimerase/dehydratase" evidence="2">
    <location>
        <begin position="3"/>
        <end position="220"/>
    </location>
</feature>
<dbReference type="PANTHER" id="PTHR11092">
    <property type="entry name" value="SUGAR NUCLEOTIDE EPIMERASE RELATED"/>
    <property type="match status" value="1"/>
</dbReference>
<dbReference type="SUPFAM" id="SSF51735">
    <property type="entry name" value="NAD(P)-binding Rossmann-fold domains"/>
    <property type="match status" value="1"/>
</dbReference>
<dbReference type="EMBL" id="JAKIKP010000004">
    <property type="protein sequence ID" value="MCL1142666.1"/>
    <property type="molecule type" value="Genomic_DNA"/>
</dbReference>
<dbReference type="InterPro" id="IPR010099">
    <property type="entry name" value="SDR39U1"/>
</dbReference>
<dbReference type="InterPro" id="IPR001509">
    <property type="entry name" value="Epimerase_deHydtase"/>
</dbReference>
<name>A0A9X2CK24_9GAMM</name>